<comment type="caution">
    <text evidence="2">The sequence shown here is derived from an EMBL/GenBank/DDBJ whole genome shotgun (WGS) entry which is preliminary data.</text>
</comment>
<keyword evidence="1" id="KW-0812">Transmembrane</keyword>
<evidence type="ECO:0000313" key="3">
    <source>
        <dbReference type="Proteomes" id="UP000050920"/>
    </source>
</evidence>
<feature type="transmembrane region" description="Helical" evidence="1">
    <location>
        <begin position="195"/>
        <end position="216"/>
    </location>
</feature>
<evidence type="ECO:0000256" key="1">
    <source>
        <dbReference type="SAM" id="Phobius"/>
    </source>
</evidence>
<feature type="transmembrane region" description="Helical" evidence="1">
    <location>
        <begin position="28"/>
        <end position="51"/>
    </location>
</feature>
<dbReference type="AlphaFoldDB" id="A0A0R2NV13"/>
<feature type="transmembrane region" description="Helical" evidence="1">
    <location>
        <begin position="133"/>
        <end position="158"/>
    </location>
</feature>
<protein>
    <submittedName>
        <fullName evidence="2">Uncharacterized protein</fullName>
    </submittedName>
</protein>
<dbReference type="EMBL" id="AYGX02000002">
    <property type="protein sequence ID" value="KRO29582.1"/>
    <property type="molecule type" value="Genomic_DNA"/>
</dbReference>
<evidence type="ECO:0000313" key="2">
    <source>
        <dbReference type="EMBL" id="KRO29582.1"/>
    </source>
</evidence>
<feature type="transmembrane region" description="Helical" evidence="1">
    <location>
        <begin position="63"/>
        <end position="84"/>
    </location>
</feature>
<feature type="transmembrane region" description="Helical" evidence="1">
    <location>
        <begin position="90"/>
        <end position="112"/>
    </location>
</feature>
<keyword evidence="3" id="KW-1185">Reference proteome</keyword>
<sequence length="264" mass="30803">MQFLYTTYPTGYRAQDFLTTFSWSNPQIGFVLAVAGITFFIGYLEYMYSFALVIREKSAPYPIWMHTFYFAHDSMGAIVFALTAHQYHNFWFFWAASIALMVWNCFEIFNLYKAIYVERDAIWGHLYADGHTPLAAAWGRVISQIILMITIVNVFRVFMHDPLMFKWFIFTNVLIGVFPGLYWEQRQTQLGASKGLAIVILIGTINSFLPTNMWALTSPMFTWTNNPWFYLMGVVAVIYAARAVWQYDRLPKKPRSLNGKKTIW</sequence>
<feature type="transmembrane region" description="Helical" evidence="1">
    <location>
        <begin position="164"/>
        <end position="183"/>
    </location>
</feature>
<accession>A0A0R2NV13</accession>
<gene>
    <name evidence="2" type="ORF">DY78_GL002265</name>
</gene>
<organism evidence="2 3">
    <name type="scientific">Lactiplantibacillus fabifermentans DSM 21115</name>
    <dbReference type="NCBI Taxonomy" id="1413187"/>
    <lineage>
        <taxon>Bacteria</taxon>
        <taxon>Bacillati</taxon>
        <taxon>Bacillota</taxon>
        <taxon>Bacilli</taxon>
        <taxon>Lactobacillales</taxon>
        <taxon>Lactobacillaceae</taxon>
        <taxon>Lactiplantibacillus</taxon>
    </lineage>
</organism>
<reference evidence="2 3" key="1">
    <citation type="journal article" date="2015" name="Genome Announc.">
        <title>Expanding the biotechnology potential of lactobacilli through comparative genomics of 213 strains and associated genera.</title>
        <authorList>
            <person name="Sun Z."/>
            <person name="Harris H.M."/>
            <person name="McCann A."/>
            <person name="Guo C."/>
            <person name="Argimon S."/>
            <person name="Zhang W."/>
            <person name="Yang X."/>
            <person name="Jeffery I.B."/>
            <person name="Cooney J.C."/>
            <person name="Kagawa T.F."/>
            <person name="Liu W."/>
            <person name="Song Y."/>
            <person name="Salvetti E."/>
            <person name="Wrobel A."/>
            <person name="Rasinkangas P."/>
            <person name="Parkhill J."/>
            <person name="Rea M.C."/>
            <person name="O'Sullivan O."/>
            <person name="Ritari J."/>
            <person name="Douillard F.P."/>
            <person name="Paul Ross R."/>
            <person name="Yang R."/>
            <person name="Briner A.E."/>
            <person name="Felis G.E."/>
            <person name="de Vos W.M."/>
            <person name="Barrangou R."/>
            <person name="Klaenhammer T.R."/>
            <person name="Caufield P.W."/>
            <person name="Cui Y."/>
            <person name="Zhang H."/>
            <person name="O'Toole P.W."/>
        </authorList>
    </citation>
    <scope>NUCLEOTIDE SEQUENCE [LARGE SCALE GENOMIC DNA]</scope>
    <source>
        <strain evidence="2 3">DSM 21115</strain>
    </source>
</reference>
<dbReference type="RefSeq" id="WP_024625041.1">
    <property type="nucleotide sequence ID" value="NZ_AYGX02000002.1"/>
</dbReference>
<dbReference type="Proteomes" id="UP000050920">
    <property type="component" value="Unassembled WGS sequence"/>
</dbReference>
<proteinExistence type="predicted"/>
<name>A0A0R2NV13_9LACO</name>
<keyword evidence="1" id="KW-1133">Transmembrane helix</keyword>
<feature type="transmembrane region" description="Helical" evidence="1">
    <location>
        <begin position="228"/>
        <end position="245"/>
    </location>
</feature>
<keyword evidence="1" id="KW-0472">Membrane</keyword>